<keyword evidence="4" id="KW-0479">Metal-binding</keyword>
<evidence type="ECO:0000256" key="1">
    <source>
        <dbReference type="ARBA" id="ARBA00002494"/>
    </source>
</evidence>
<dbReference type="PROSITE" id="PS51296">
    <property type="entry name" value="RIESKE"/>
    <property type="match status" value="1"/>
</dbReference>
<feature type="region of interest" description="Disordered" evidence="10">
    <location>
        <begin position="1"/>
        <end position="20"/>
    </location>
</feature>
<dbReference type="InterPro" id="IPR006311">
    <property type="entry name" value="TAT_signal"/>
</dbReference>
<evidence type="ECO:0000256" key="5">
    <source>
        <dbReference type="ARBA" id="ARBA00023004"/>
    </source>
</evidence>
<dbReference type="Pfam" id="PF00355">
    <property type="entry name" value="Rieske"/>
    <property type="match status" value="1"/>
</dbReference>
<sequence>MPEQLAAPERTAPVGTGPGVHQPCPGCGTTRRQLLRGAGVAAGAVVGVGVVAACGEESPDPGDAAESAGEAGSGTVVVALADVPVGGSVAATVGGQDVLVTQPAEGEVHAFSAICTHEGCAVKPGDGELLCPCHQSRYALEDAAVLGGPAPEPLAPIEVTVSGGDVVLA</sequence>
<evidence type="ECO:0000256" key="4">
    <source>
        <dbReference type="ARBA" id="ARBA00022723"/>
    </source>
</evidence>
<evidence type="ECO:0000256" key="10">
    <source>
        <dbReference type="SAM" id="MobiDB-lite"/>
    </source>
</evidence>
<dbReference type="CDD" id="cd03467">
    <property type="entry name" value="Rieske"/>
    <property type="match status" value="1"/>
</dbReference>
<dbReference type="Gene3D" id="2.102.10.10">
    <property type="entry name" value="Rieske [2Fe-2S] iron-sulphur domain"/>
    <property type="match status" value="1"/>
</dbReference>
<accession>A0ABP4VP45</accession>
<evidence type="ECO:0000256" key="2">
    <source>
        <dbReference type="ARBA" id="ARBA00015816"/>
    </source>
</evidence>
<evidence type="ECO:0000256" key="6">
    <source>
        <dbReference type="ARBA" id="ARBA00023014"/>
    </source>
</evidence>
<reference evidence="13" key="1">
    <citation type="journal article" date="2019" name="Int. J. Syst. Evol. Microbiol.">
        <title>The Global Catalogue of Microorganisms (GCM) 10K type strain sequencing project: providing services to taxonomists for standard genome sequencing and annotation.</title>
        <authorList>
            <consortium name="The Broad Institute Genomics Platform"/>
            <consortium name="The Broad Institute Genome Sequencing Center for Infectious Disease"/>
            <person name="Wu L."/>
            <person name="Ma J."/>
        </authorList>
    </citation>
    <scope>NUCLEOTIDE SEQUENCE [LARGE SCALE GENOMIC DNA]</scope>
    <source>
        <strain evidence="13">JCM 15589</strain>
    </source>
</reference>
<keyword evidence="13" id="KW-1185">Reference proteome</keyword>
<comment type="cofactor">
    <cofactor evidence="9">
        <name>[2Fe-2S] cluster</name>
        <dbReference type="ChEBI" id="CHEBI:190135"/>
    </cofactor>
</comment>
<dbReference type="Proteomes" id="UP001501138">
    <property type="component" value="Unassembled WGS sequence"/>
</dbReference>
<dbReference type="InterPro" id="IPR017941">
    <property type="entry name" value="Rieske_2Fe-2S"/>
</dbReference>
<comment type="caution">
    <text evidence="12">The sequence shown here is derived from an EMBL/GenBank/DDBJ whole genome shotgun (WGS) entry which is preliminary data.</text>
</comment>
<evidence type="ECO:0000256" key="9">
    <source>
        <dbReference type="ARBA" id="ARBA00034078"/>
    </source>
</evidence>
<name>A0ABP4VP45_9MICO</name>
<dbReference type="PROSITE" id="PS51318">
    <property type="entry name" value="TAT"/>
    <property type="match status" value="1"/>
</dbReference>
<evidence type="ECO:0000256" key="8">
    <source>
        <dbReference type="ARBA" id="ARBA00029586"/>
    </source>
</evidence>
<evidence type="ECO:0000256" key="7">
    <source>
        <dbReference type="ARBA" id="ARBA00023157"/>
    </source>
</evidence>
<gene>
    <name evidence="12" type="ORF">GCM10009809_30730</name>
</gene>
<dbReference type="InterPro" id="IPR036922">
    <property type="entry name" value="Rieske_2Fe-2S_sf"/>
</dbReference>
<dbReference type="InterPro" id="IPR014349">
    <property type="entry name" value="Rieske_Fe-S_prot"/>
</dbReference>
<evidence type="ECO:0000313" key="12">
    <source>
        <dbReference type="EMBL" id="GAA1733134.1"/>
    </source>
</evidence>
<dbReference type="EMBL" id="BAAAPM010000006">
    <property type="protein sequence ID" value="GAA1733134.1"/>
    <property type="molecule type" value="Genomic_DNA"/>
</dbReference>
<keyword evidence="5" id="KW-0408">Iron</keyword>
<evidence type="ECO:0000256" key="3">
    <source>
        <dbReference type="ARBA" id="ARBA00022714"/>
    </source>
</evidence>
<keyword evidence="6" id="KW-0411">Iron-sulfur</keyword>
<comment type="function">
    <text evidence="1">Iron-sulfur subunit of the cytochrome bc1 complex, an essential component of the respiratory electron transport chain required for ATP synthesis. The bc1 complex catalyzes the oxidation of menaquinol and the reduction of cytochrome c in the respiratory chain. The bc1 complex operates through a Q-cycle mechanism that couples electron transfer to generation of the proton gradient that drives ATP synthesis.</text>
</comment>
<keyword evidence="3" id="KW-0001">2Fe-2S</keyword>
<dbReference type="RefSeq" id="WP_344249394.1">
    <property type="nucleotide sequence ID" value="NZ_BAAAPM010000006.1"/>
</dbReference>
<proteinExistence type="predicted"/>
<protein>
    <recommendedName>
        <fullName evidence="2">Cytochrome bc1 complex Rieske iron-sulfur subunit</fullName>
    </recommendedName>
    <alternativeName>
        <fullName evidence="8">Cytochrome bc1 reductase complex subunit QcrA</fullName>
    </alternativeName>
</protein>
<organism evidence="12 13">
    <name type="scientific">Isoptericola hypogeus</name>
    <dbReference type="NCBI Taxonomy" id="300179"/>
    <lineage>
        <taxon>Bacteria</taxon>
        <taxon>Bacillati</taxon>
        <taxon>Actinomycetota</taxon>
        <taxon>Actinomycetes</taxon>
        <taxon>Micrococcales</taxon>
        <taxon>Promicromonosporaceae</taxon>
        <taxon>Isoptericola</taxon>
    </lineage>
</organism>
<dbReference type="PRINTS" id="PR00162">
    <property type="entry name" value="RIESKE"/>
</dbReference>
<dbReference type="InterPro" id="IPR005805">
    <property type="entry name" value="Rieske_Fe-S_prot_C"/>
</dbReference>
<dbReference type="SUPFAM" id="SSF50022">
    <property type="entry name" value="ISP domain"/>
    <property type="match status" value="1"/>
</dbReference>
<keyword evidence="7" id="KW-1015">Disulfide bond</keyword>
<feature type="domain" description="Rieske" evidence="11">
    <location>
        <begin position="75"/>
        <end position="168"/>
    </location>
</feature>
<evidence type="ECO:0000259" key="11">
    <source>
        <dbReference type="PROSITE" id="PS51296"/>
    </source>
</evidence>
<evidence type="ECO:0000313" key="13">
    <source>
        <dbReference type="Proteomes" id="UP001501138"/>
    </source>
</evidence>
<dbReference type="PANTHER" id="PTHR10134">
    <property type="entry name" value="CYTOCHROME B-C1 COMPLEX SUBUNIT RIESKE, MITOCHONDRIAL"/>
    <property type="match status" value="1"/>
</dbReference>